<dbReference type="Proteomes" id="UP000619101">
    <property type="component" value="Unassembled WGS sequence"/>
</dbReference>
<evidence type="ECO:0000259" key="1">
    <source>
        <dbReference type="Pfam" id="PF12146"/>
    </source>
</evidence>
<evidence type="ECO:0000313" key="3">
    <source>
        <dbReference type="Proteomes" id="UP000619101"/>
    </source>
</evidence>
<protein>
    <submittedName>
        <fullName evidence="2">Alpha/beta hydrolase</fullName>
    </submittedName>
</protein>
<keyword evidence="2" id="KW-0378">Hydrolase</keyword>
<organism evidence="2 3">
    <name type="scientific">Solibacillus faecavium</name>
    <dbReference type="NCBI Taxonomy" id="2762221"/>
    <lineage>
        <taxon>Bacteria</taxon>
        <taxon>Bacillati</taxon>
        <taxon>Bacillota</taxon>
        <taxon>Bacilli</taxon>
        <taxon>Bacillales</taxon>
        <taxon>Caryophanaceae</taxon>
        <taxon>Solibacillus</taxon>
    </lineage>
</organism>
<gene>
    <name evidence="2" type="ORF">H9635_00025</name>
</gene>
<keyword evidence="3" id="KW-1185">Reference proteome</keyword>
<dbReference type="Gene3D" id="3.40.50.1820">
    <property type="entry name" value="alpha/beta hydrolase"/>
    <property type="match status" value="1"/>
</dbReference>
<accession>A0ABR8XT54</accession>
<name>A0ABR8XT54_9BACL</name>
<feature type="domain" description="Serine aminopeptidase S33" evidence="1">
    <location>
        <begin position="60"/>
        <end position="296"/>
    </location>
</feature>
<comment type="caution">
    <text evidence="2">The sequence shown here is derived from an EMBL/GenBank/DDBJ whole genome shotgun (WGS) entry which is preliminary data.</text>
</comment>
<evidence type="ECO:0000313" key="2">
    <source>
        <dbReference type="EMBL" id="MBD8035102.1"/>
    </source>
</evidence>
<sequence length="327" mass="37515">MKFNSRNLAYNDTEIYWKEYQRFFPEELRINENNLPTEEWWDWNDCSIHLDRMSVSGSKIKVILIHGAGGNGRLLAPYARMLQLNGYDVVSPDLPPYGLSYSYTESLSSMDYRDWINIIKDFMEQEYKRDGKQIVLLGASIGGMLAYHAASMSKHVKGLIVTTFVDTSNQNVRDQIAPNKLISRLGKFAMDSLPFALDSFRIPVSKVSRMKLITNNFELTRLIMNDPRAAGTKIPLRFLRTFLNMKTIIEPESFNVCPILLIHPEVDPMTPFNLSESFFNRLTCKKRCVILEGAGHFPIEQPGIEQMKTAVLDFLIEIENNVVSKKD</sequence>
<dbReference type="RefSeq" id="WP_191698095.1">
    <property type="nucleotide sequence ID" value="NZ_JACSPZ010000001.1"/>
</dbReference>
<dbReference type="SUPFAM" id="SSF53474">
    <property type="entry name" value="alpha/beta-Hydrolases"/>
    <property type="match status" value="1"/>
</dbReference>
<proteinExistence type="predicted"/>
<dbReference type="InterPro" id="IPR029058">
    <property type="entry name" value="AB_hydrolase_fold"/>
</dbReference>
<dbReference type="Pfam" id="PF12146">
    <property type="entry name" value="Hydrolase_4"/>
    <property type="match status" value="1"/>
</dbReference>
<reference evidence="2 3" key="1">
    <citation type="submission" date="2020-08" db="EMBL/GenBank/DDBJ databases">
        <title>A Genomic Blueprint of the Chicken Gut Microbiome.</title>
        <authorList>
            <person name="Gilroy R."/>
            <person name="Ravi A."/>
            <person name="Getino M."/>
            <person name="Pursley I."/>
            <person name="Horton D.L."/>
            <person name="Alikhan N.-F."/>
            <person name="Baker D."/>
            <person name="Gharbi K."/>
            <person name="Hall N."/>
            <person name="Watson M."/>
            <person name="Adriaenssens E.M."/>
            <person name="Foster-Nyarko E."/>
            <person name="Jarju S."/>
            <person name="Secka A."/>
            <person name="Antonio M."/>
            <person name="Oren A."/>
            <person name="Chaudhuri R."/>
            <person name="La Ragione R.M."/>
            <person name="Hildebrand F."/>
            <person name="Pallen M.J."/>
        </authorList>
    </citation>
    <scope>NUCLEOTIDE SEQUENCE [LARGE SCALE GENOMIC DNA]</scope>
    <source>
        <strain evidence="2 3">A46</strain>
    </source>
</reference>
<dbReference type="EMBL" id="JACSPZ010000001">
    <property type="protein sequence ID" value="MBD8035102.1"/>
    <property type="molecule type" value="Genomic_DNA"/>
</dbReference>
<dbReference type="GO" id="GO:0016787">
    <property type="term" value="F:hydrolase activity"/>
    <property type="evidence" value="ECO:0007669"/>
    <property type="project" value="UniProtKB-KW"/>
</dbReference>
<dbReference type="InterPro" id="IPR022742">
    <property type="entry name" value="Hydrolase_4"/>
</dbReference>
<dbReference type="PANTHER" id="PTHR46438">
    <property type="entry name" value="ALPHA/BETA-HYDROLASES SUPERFAMILY PROTEIN"/>
    <property type="match status" value="1"/>
</dbReference>